<gene>
    <name evidence="2" type="ORF">PMIN01_09435</name>
</gene>
<keyword evidence="3" id="KW-1185">Reference proteome</keyword>
<dbReference type="OrthoDB" id="3797028at2759"/>
<dbReference type="Proteomes" id="UP000756921">
    <property type="component" value="Unassembled WGS sequence"/>
</dbReference>
<proteinExistence type="predicted"/>
<reference evidence="2" key="1">
    <citation type="journal article" date="2020" name="Mol. Plant Microbe Interact.">
        <title>Genome Sequence of the Biocontrol Agent Coniothyrium minitans strain Conio (IMI 134523).</title>
        <authorList>
            <person name="Patel D."/>
            <person name="Shittu T.A."/>
            <person name="Baroncelli R."/>
            <person name="Muthumeenakshi S."/>
            <person name="Osborne T.H."/>
            <person name="Janganan T.K."/>
            <person name="Sreenivasaprasad S."/>
        </authorList>
    </citation>
    <scope>NUCLEOTIDE SEQUENCE</scope>
    <source>
        <strain evidence="2">Conio</strain>
    </source>
</reference>
<evidence type="ECO:0000256" key="1">
    <source>
        <dbReference type="SAM" id="Coils"/>
    </source>
</evidence>
<dbReference type="EMBL" id="WJXW01000010">
    <property type="protein sequence ID" value="KAF9732577.1"/>
    <property type="molecule type" value="Genomic_DNA"/>
</dbReference>
<dbReference type="AlphaFoldDB" id="A0A9P6KN23"/>
<comment type="caution">
    <text evidence="2">The sequence shown here is derived from an EMBL/GenBank/DDBJ whole genome shotgun (WGS) entry which is preliminary data.</text>
</comment>
<organism evidence="2 3">
    <name type="scientific">Paraphaeosphaeria minitans</name>
    <dbReference type="NCBI Taxonomy" id="565426"/>
    <lineage>
        <taxon>Eukaryota</taxon>
        <taxon>Fungi</taxon>
        <taxon>Dikarya</taxon>
        <taxon>Ascomycota</taxon>
        <taxon>Pezizomycotina</taxon>
        <taxon>Dothideomycetes</taxon>
        <taxon>Pleosporomycetidae</taxon>
        <taxon>Pleosporales</taxon>
        <taxon>Massarineae</taxon>
        <taxon>Didymosphaeriaceae</taxon>
        <taxon>Paraphaeosphaeria</taxon>
    </lineage>
</organism>
<accession>A0A9P6KN23</accession>
<evidence type="ECO:0000313" key="3">
    <source>
        <dbReference type="Proteomes" id="UP000756921"/>
    </source>
</evidence>
<name>A0A9P6KN23_9PLEO</name>
<feature type="coiled-coil region" evidence="1">
    <location>
        <begin position="199"/>
        <end position="233"/>
    </location>
</feature>
<protein>
    <submittedName>
        <fullName evidence="2">Uncharacterized protein</fullName>
    </submittedName>
</protein>
<evidence type="ECO:0000313" key="2">
    <source>
        <dbReference type="EMBL" id="KAF9732577.1"/>
    </source>
</evidence>
<sequence length="325" mass="36173">MRQLGGSIQLEGAVFGDPQWRAKVASGLPMIAVWQWNVWKLAYEKPSVGPPDASFHRSQSAPNQLKTGAEGSQTLNIETALGVGAVHLPCYWLPHDYGSVVGGESVALFANISTTLTALVTPIGEQRELLRGIRACVTKISTLKAGRVKNAVAALEKTTHRSPLLSLLGPAGLRELVDRLEDKLEGGEEHKIETWVEKCVGDLNVYQEAEEELAEAEARIEFYELQAQNAQDLFVYTIVYEKKSQKAKEAGQAFPIDYAVWLRAQPIITFDLGTLGEWLKRKKEERERYQEKEVGEKQWILVREVADSLNGKRILDHGDKEVLGL</sequence>
<keyword evidence="1" id="KW-0175">Coiled coil</keyword>